<accession>A0A8B8LQ41</accession>
<proteinExistence type="inferred from homology"/>
<evidence type="ECO:0000256" key="3">
    <source>
        <dbReference type="ARBA" id="ARBA00034474"/>
    </source>
</evidence>
<dbReference type="InterPro" id="IPR004207">
    <property type="entry name" value="Fd_thioredoxin_Rdtase_alpha"/>
</dbReference>
<comment type="subunit">
    <text evidence="2">Heterodimer of subunit A (variable subunit) and subunit B (catalytic subunit). Heterodimeric FTR forms a complex with ferredoxin and thioredoxin.</text>
</comment>
<dbReference type="RefSeq" id="XP_027357982.1">
    <property type="nucleotide sequence ID" value="XM_027502181.1"/>
</dbReference>
<evidence type="ECO:0000313" key="7">
    <source>
        <dbReference type="Proteomes" id="UP000694853"/>
    </source>
</evidence>
<feature type="region of interest" description="Disordered" evidence="5">
    <location>
        <begin position="39"/>
        <end position="61"/>
    </location>
</feature>
<keyword evidence="1" id="KW-0560">Oxidoreductase</keyword>
<dbReference type="Pfam" id="PF02941">
    <property type="entry name" value="FeThRed_A"/>
    <property type="match status" value="1"/>
</dbReference>
<evidence type="ECO:0000313" key="8">
    <source>
        <dbReference type="RefSeq" id="XP_027357982.1"/>
    </source>
</evidence>
<dbReference type="GO" id="GO:0015979">
    <property type="term" value="P:photosynthesis"/>
    <property type="evidence" value="ECO:0007669"/>
    <property type="project" value="InterPro"/>
</dbReference>
<dbReference type="Proteomes" id="UP000694853">
    <property type="component" value="Unplaced"/>
</dbReference>
<evidence type="ECO:0000259" key="6">
    <source>
        <dbReference type="Pfam" id="PF02941"/>
    </source>
</evidence>
<dbReference type="PANTHER" id="PTHR46937:SF4">
    <property type="entry name" value="FERREDOXIN-THIOREDOXIN REDUCTASE SUBUNIT A1, CHLOROPLASTIC"/>
    <property type="match status" value="1"/>
</dbReference>
<evidence type="ECO:0000256" key="2">
    <source>
        <dbReference type="ARBA" id="ARBA00026011"/>
    </source>
</evidence>
<feature type="compositionally biased region" description="Low complexity" evidence="5">
    <location>
        <begin position="39"/>
        <end position="56"/>
    </location>
</feature>
<keyword evidence="7" id="KW-1185">Reference proteome</keyword>
<reference evidence="7" key="1">
    <citation type="journal article" date="2019" name="Toxins">
        <title>Detection of Abrin-Like and Prepropulchellin-Like Toxin Genes and Transcripts Using Whole Genome Sequencing and Full-Length Transcript Sequencing of Abrus precatorius.</title>
        <authorList>
            <person name="Hovde B.T."/>
            <person name="Daligault H.E."/>
            <person name="Hanschen E.R."/>
            <person name="Kunde Y.A."/>
            <person name="Johnson M.B."/>
            <person name="Starkenburg S.R."/>
            <person name="Johnson S.L."/>
        </authorList>
    </citation>
    <scope>NUCLEOTIDE SEQUENCE [LARGE SCALE GENOMIC DNA]</scope>
</reference>
<reference evidence="8" key="2">
    <citation type="submission" date="2025-08" db="UniProtKB">
        <authorList>
            <consortium name="RefSeq"/>
        </authorList>
    </citation>
    <scope>IDENTIFICATION</scope>
    <source>
        <tissue evidence="8">Young leaves</tissue>
    </source>
</reference>
<comment type="similarity">
    <text evidence="4">Belongs to the ferredoxin thioredoxin reductase alpha subunit family.</text>
</comment>
<dbReference type="AlphaFoldDB" id="A0A8B8LQ41"/>
<name>A0A8B8LQ41_ABRPR</name>
<organism evidence="7 8">
    <name type="scientific">Abrus precatorius</name>
    <name type="common">Indian licorice</name>
    <name type="synonym">Glycine abrus</name>
    <dbReference type="NCBI Taxonomy" id="3816"/>
    <lineage>
        <taxon>Eukaryota</taxon>
        <taxon>Viridiplantae</taxon>
        <taxon>Streptophyta</taxon>
        <taxon>Embryophyta</taxon>
        <taxon>Tracheophyta</taxon>
        <taxon>Spermatophyta</taxon>
        <taxon>Magnoliopsida</taxon>
        <taxon>eudicotyledons</taxon>
        <taxon>Gunneridae</taxon>
        <taxon>Pentapetalae</taxon>
        <taxon>rosids</taxon>
        <taxon>fabids</taxon>
        <taxon>Fabales</taxon>
        <taxon>Fabaceae</taxon>
        <taxon>Papilionoideae</taxon>
        <taxon>50 kb inversion clade</taxon>
        <taxon>NPAAA clade</taxon>
        <taxon>indigoferoid/millettioid clade</taxon>
        <taxon>Abreae</taxon>
        <taxon>Abrus</taxon>
    </lineage>
</organism>
<dbReference type="GO" id="GO:0016491">
    <property type="term" value="F:oxidoreductase activity"/>
    <property type="evidence" value="ECO:0007669"/>
    <property type="project" value="UniProtKB-KW"/>
</dbReference>
<dbReference type="PANTHER" id="PTHR46937">
    <property type="entry name" value="FERREDOXIN-THIOREDOXIN REDUCTASE, VARIABLE CHAIN"/>
    <property type="match status" value="1"/>
</dbReference>
<comment type="function">
    <text evidence="3">Variable subunit of the ferredoxin-thioredoxin reductase (FTR), which catalyzes the two-electron reduction of thioredoxins by the electrons provided by reduced ferredoxin.</text>
</comment>
<dbReference type="InterPro" id="IPR008990">
    <property type="entry name" value="Elect_transpt_acc-like_dom_sf"/>
</dbReference>
<dbReference type="Gene3D" id="2.30.30.50">
    <property type="match status" value="1"/>
</dbReference>
<evidence type="ECO:0000256" key="4">
    <source>
        <dbReference type="ARBA" id="ARBA00034490"/>
    </source>
</evidence>
<evidence type="ECO:0000256" key="1">
    <source>
        <dbReference type="ARBA" id="ARBA00023002"/>
    </source>
</evidence>
<feature type="domain" description="Ferredoxin thioredoxin reductase alpha chain" evidence="6">
    <location>
        <begin position="86"/>
        <end position="158"/>
    </location>
</feature>
<protein>
    <submittedName>
        <fullName evidence="8">Ferredoxin-thioredoxin reductase, variable chain</fullName>
    </submittedName>
</protein>
<dbReference type="KEGG" id="aprc:113867130"/>
<sequence length="164" mass="17877">MRMSSSGTSASALRLRAAMVGSMVSVSRNCSTMMIMTRTMMPSPSSSSSSSSCSTSGAPKRKSVVVRCEVANALEESSLSTSSEKIGARVKVKVPVKVYHIPKVAEFDLTGMEGQIKQYVGVWNGKRISANLPFKVEFVTEIQGRGPVKFFAHLKEDEFDYLHE</sequence>
<dbReference type="GeneID" id="113867130"/>
<gene>
    <name evidence="8" type="primary">LOC113867130</name>
</gene>
<dbReference type="SUPFAM" id="SSF50090">
    <property type="entry name" value="Electron transport accessory proteins"/>
    <property type="match status" value="1"/>
</dbReference>
<dbReference type="OrthoDB" id="1916328at2759"/>
<dbReference type="InterPro" id="IPR044166">
    <property type="entry name" value="FTRV"/>
</dbReference>
<evidence type="ECO:0000256" key="5">
    <source>
        <dbReference type="SAM" id="MobiDB-lite"/>
    </source>
</evidence>